<dbReference type="Pfam" id="PF00072">
    <property type="entry name" value="Response_reg"/>
    <property type="match status" value="1"/>
</dbReference>
<gene>
    <name evidence="4" type="ORF">DNK49_06920</name>
</gene>
<dbReference type="InterPro" id="IPR011990">
    <property type="entry name" value="TPR-like_helical_dom_sf"/>
</dbReference>
<accession>A0A323UYP5</accession>
<dbReference type="EMBL" id="QKOE01000003">
    <property type="protein sequence ID" value="PZA17574.1"/>
    <property type="molecule type" value="Genomic_DNA"/>
</dbReference>
<dbReference type="InterPro" id="IPR011006">
    <property type="entry name" value="CheY-like_superfamily"/>
</dbReference>
<dbReference type="PANTHER" id="PTHR44591">
    <property type="entry name" value="STRESS RESPONSE REGULATOR PROTEIN 1"/>
    <property type="match status" value="1"/>
</dbReference>
<dbReference type="Gene3D" id="1.25.40.10">
    <property type="entry name" value="Tetratricopeptide repeat domain"/>
    <property type="match status" value="1"/>
</dbReference>
<dbReference type="RefSeq" id="WP_110523588.1">
    <property type="nucleotide sequence ID" value="NZ_QKOE01000003.1"/>
</dbReference>
<evidence type="ECO:0000256" key="2">
    <source>
        <dbReference type="PROSITE-ProRule" id="PRU00169"/>
    </source>
</evidence>
<evidence type="ECO:0000313" key="4">
    <source>
        <dbReference type="EMBL" id="PZA17574.1"/>
    </source>
</evidence>
<dbReference type="PANTHER" id="PTHR44591:SF3">
    <property type="entry name" value="RESPONSE REGULATORY DOMAIN-CONTAINING PROTEIN"/>
    <property type="match status" value="1"/>
</dbReference>
<name>A0A323UYP5_9RHOO</name>
<dbReference type="InterPro" id="IPR050595">
    <property type="entry name" value="Bact_response_regulator"/>
</dbReference>
<dbReference type="OrthoDB" id="7298659at2"/>
<keyword evidence="5" id="KW-1185">Reference proteome</keyword>
<dbReference type="SUPFAM" id="SSF52172">
    <property type="entry name" value="CheY-like"/>
    <property type="match status" value="1"/>
</dbReference>
<dbReference type="InterPro" id="IPR001789">
    <property type="entry name" value="Sig_transdc_resp-reg_receiver"/>
</dbReference>
<dbReference type="SMART" id="SM00448">
    <property type="entry name" value="REC"/>
    <property type="match status" value="1"/>
</dbReference>
<evidence type="ECO:0000313" key="5">
    <source>
        <dbReference type="Proteomes" id="UP000248259"/>
    </source>
</evidence>
<dbReference type="SUPFAM" id="SSF48452">
    <property type="entry name" value="TPR-like"/>
    <property type="match status" value="1"/>
</dbReference>
<proteinExistence type="predicted"/>
<feature type="domain" description="Response regulatory" evidence="3">
    <location>
        <begin position="16"/>
        <end position="135"/>
    </location>
</feature>
<evidence type="ECO:0000256" key="1">
    <source>
        <dbReference type="ARBA" id="ARBA00022553"/>
    </source>
</evidence>
<feature type="modified residue" description="4-aspartylphosphate" evidence="2">
    <location>
        <position position="66"/>
    </location>
</feature>
<dbReference type="AlphaFoldDB" id="A0A323UYP5"/>
<dbReference type="Pfam" id="PF14559">
    <property type="entry name" value="TPR_19"/>
    <property type="match status" value="1"/>
</dbReference>
<evidence type="ECO:0000259" key="3">
    <source>
        <dbReference type="PROSITE" id="PS50110"/>
    </source>
</evidence>
<comment type="caution">
    <text evidence="4">The sequence shown here is derived from an EMBL/GenBank/DDBJ whole genome shotgun (WGS) entry which is preliminary data.</text>
</comment>
<reference evidence="4 5" key="1">
    <citation type="submission" date="2018-06" db="EMBL/GenBank/DDBJ databases">
        <title>Azoarcus communis strain SWub3 genome.</title>
        <authorList>
            <person name="Zorraquino Salvo V."/>
            <person name="Toubiana D."/>
            <person name="Blumwald E."/>
        </authorList>
    </citation>
    <scope>NUCLEOTIDE SEQUENCE [LARGE SCALE GENOMIC DNA]</scope>
    <source>
        <strain evidence="4 5">SWub3</strain>
    </source>
</reference>
<keyword evidence="1 2" id="KW-0597">Phosphoprotein</keyword>
<dbReference type="GO" id="GO:0000160">
    <property type="term" value="P:phosphorelay signal transduction system"/>
    <property type="evidence" value="ECO:0007669"/>
    <property type="project" value="InterPro"/>
</dbReference>
<sequence>MAALTELGPDFYRALRFLVVDDQPAARQGLRICAQTMGAFLVEFSAGYQDAIARIRRAPPDVILCDYQLGGERSGQQLLEELRRFDMLADEAVFIMVTAEQAYEQVVAVVELAPDDYIIKPFSPERLKLRLDRVLRRKRFFQPLYVAKRAADFPAAERFLDESRDTDEGQLHRFELMRQQAEVQILKGDAEAAERVFDEILAAHAFPWARAGKARALVGQNRLQEAREIMDQVVIDAPMYFGGHDLKTQICMDMGDHAEAQRTVEEASRKTERNYVRKRLLADAALLNGDTETAIEAMADVVRNDSTPGAVTVADRLMLVRSLVEAGTLVEAERALDEITPQRLETAGLDERASWQALRALMKPDAERARVAGLRNAWMATPFDAQTRLDIVRAAMALGDRELATAMTHALFASDEIRRVFKVVRDLFEAQGMSPVFRELQRRAALQKISHGDDVPPEAPLQGV</sequence>
<dbReference type="PROSITE" id="PS50110">
    <property type="entry name" value="RESPONSE_REGULATORY"/>
    <property type="match status" value="1"/>
</dbReference>
<organism evidence="4 5">
    <name type="scientific">Parazoarcus communis SWub3 = DSM 12120</name>
    <dbReference type="NCBI Taxonomy" id="1121029"/>
    <lineage>
        <taxon>Bacteria</taxon>
        <taxon>Pseudomonadati</taxon>
        <taxon>Pseudomonadota</taxon>
        <taxon>Betaproteobacteria</taxon>
        <taxon>Rhodocyclales</taxon>
        <taxon>Zoogloeaceae</taxon>
        <taxon>Parazoarcus</taxon>
    </lineage>
</organism>
<protein>
    <recommendedName>
        <fullName evidence="3">Response regulatory domain-containing protein</fullName>
    </recommendedName>
</protein>
<dbReference type="Proteomes" id="UP000248259">
    <property type="component" value="Unassembled WGS sequence"/>
</dbReference>
<dbReference type="Gene3D" id="3.40.50.2300">
    <property type="match status" value="1"/>
</dbReference>